<organism evidence="3 4">
    <name type="scientific">Tanacetum coccineum</name>
    <dbReference type="NCBI Taxonomy" id="301880"/>
    <lineage>
        <taxon>Eukaryota</taxon>
        <taxon>Viridiplantae</taxon>
        <taxon>Streptophyta</taxon>
        <taxon>Embryophyta</taxon>
        <taxon>Tracheophyta</taxon>
        <taxon>Spermatophyta</taxon>
        <taxon>Magnoliopsida</taxon>
        <taxon>eudicotyledons</taxon>
        <taxon>Gunneridae</taxon>
        <taxon>Pentapetalae</taxon>
        <taxon>asterids</taxon>
        <taxon>campanulids</taxon>
        <taxon>Asterales</taxon>
        <taxon>Asteraceae</taxon>
        <taxon>Asteroideae</taxon>
        <taxon>Anthemideae</taxon>
        <taxon>Anthemidinae</taxon>
        <taxon>Tanacetum</taxon>
    </lineage>
</organism>
<reference evidence="3" key="2">
    <citation type="submission" date="2022-01" db="EMBL/GenBank/DDBJ databases">
        <authorList>
            <person name="Yamashiro T."/>
            <person name="Shiraishi A."/>
            <person name="Satake H."/>
            <person name="Nakayama K."/>
        </authorList>
    </citation>
    <scope>NUCLEOTIDE SEQUENCE</scope>
</reference>
<evidence type="ECO:0000313" key="4">
    <source>
        <dbReference type="Proteomes" id="UP001151760"/>
    </source>
</evidence>
<evidence type="ECO:0000256" key="2">
    <source>
        <dbReference type="SAM" id="MobiDB-lite"/>
    </source>
</evidence>
<evidence type="ECO:0000256" key="1">
    <source>
        <dbReference type="SAM" id="Coils"/>
    </source>
</evidence>
<keyword evidence="4" id="KW-1185">Reference proteome</keyword>
<feature type="region of interest" description="Disordered" evidence="2">
    <location>
        <begin position="103"/>
        <end position="138"/>
    </location>
</feature>
<evidence type="ECO:0000313" key="3">
    <source>
        <dbReference type="EMBL" id="GJS85934.1"/>
    </source>
</evidence>
<feature type="compositionally biased region" description="Basic and acidic residues" evidence="2">
    <location>
        <begin position="126"/>
        <end position="138"/>
    </location>
</feature>
<keyword evidence="1" id="KW-0175">Coiled coil</keyword>
<sequence>MKLLRGRRIKKDENAINAPTQREHQIDKNITPPEPTAETQGELAYKESTLPVSKTKVNKEIAMILYNYKKNDLVDLTTTEQDSEDDDDLDKQTLSKRFKIMHPNLNIPVPLMKRKQQQPEPTPPRDTSKGKGKEVATKEPKNELISYMEEGGSNPNMPIIKSFITLKGTLSKEYLISQHKELKRLADLKEQEKKSEEELKKLQNPATFKAQALKWKEHEEKKAKMFNEFNKCIYERTNPFPITKTSYVVNSSTATMRITRDKDPLNLTVYLDFRLRMLGFSEWLEIHALVSKKSGKSYDVLLQSLKAKFQWVLNQAKRLGIPPPPALATFGMTAEDKKRKRTKFLKEVFVTEDIRVDGMGRNMIPPPGVIPIQGLVINKPESGIFFINGNTDIGFQRENEFHLAPTTKLIRIQNQIKVDSKIADEMFRKMIYVIEARSDCIKAREIVEKNLDNLG</sequence>
<reference evidence="3" key="1">
    <citation type="journal article" date="2022" name="Int. J. Mol. Sci.">
        <title>Draft Genome of Tanacetum Coccineum: Genomic Comparison of Closely Related Tanacetum-Family Plants.</title>
        <authorList>
            <person name="Yamashiro T."/>
            <person name="Shiraishi A."/>
            <person name="Nakayama K."/>
            <person name="Satake H."/>
        </authorList>
    </citation>
    <scope>NUCLEOTIDE SEQUENCE</scope>
</reference>
<proteinExistence type="predicted"/>
<feature type="region of interest" description="Disordered" evidence="2">
    <location>
        <begin position="1"/>
        <end position="45"/>
    </location>
</feature>
<feature type="coiled-coil region" evidence="1">
    <location>
        <begin position="178"/>
        <end position="205"/>
    </location>
</feature>
<dbReference type="EMBL" id="BQNB010011087">
    <property type="protein sequence ID" value="GJS85934.1"/>
    <property type="molecule type" value="Genomic_DNA"/>
</dbReference>
<name>A0ABQ4Z6Z0_9ASTR</name>
<dbReference type="Proteomes" id="UP001151760">
    <property type="component" value="Unassembled WGS sequence"/>
</dbReference>
<comment type="caution">
    <text evidence="3">The sequence shown here is derived from an EMBL/GenBank/DDBJ whole genome shotgun (WGS) entry which is preliminary data.</text>
</comment>
<gene>
    <name evidence="3" type="ORF">Tco_0752475</name>
</gene>
<protein>
    <submittedName>
        <fullName evidence="3">Uncharacterized protein</fullName>
    </submittedName>
</protein>
<accession>A0ABQ4Z6Z0</accession>